<dbReference type="InterPro" id="IPR005674">
    <property type="entry name" value="CocE/Ser_esterase"/>
</dbReference>
<dbReference type="SUPFAM" id="SSF53474">
    <property type="entry name" value="alpha/beta-Hydrolases"/>
    <property type="match status" value="1"/>
</dbReference>
<dbReference type="Pfam" id="PF02129">
    <property type="entry name" value="Peptidase_S15"/>
    <property type="match status" value="1"/>
</dbReference>
<dbReference type="Gene3D" id="3.40.50.1820">
    <property type="entry name" value="alpha/beta hydrolase"/>
    <property type="match status" value="1"/>
</dbReference>
<keyword evidence="1 3" id="KW-0378">Hydrolase</keyword>
<keyword evidence="4" id="KW-1185">Reference proteome</keyword>
<comment type="caution">
    <text evidence="3">The sequence shown here is derived from an EMBL/GenBank/DDBJ whole genome shotgun (WGS) entry which is preliminary data.</text>
</comment>
<dbReference type="PANTHER" id="PTHR43056">
    <property type="entry name" value="PEPTIDASE S9 PROLYL OLIGOPEPTIDASE"/>
    <property type="match status" value="1"/>
</dbReference>
<evidence type="ECO:0000313" key="4">
    <source>
        <dbReference type="Proteomes" id="UP000790580"/>
    </source>
</evidence>
<name>A0ABS6JWQ1_9BACI</name>
<dbReference type="GO" id="GO:0016787">
    <property type="term" value="F:hydrolase activity"/>
    <property type="evidence" value="ECO:0007669"/>
    <property type="project" value="UniProtKB-KW"/>
</dbReference>
<protein>
    <submittedName>
        <fullName evidence="3">CocE/NonD family hydrolase</fullName>
    </submittedName>
</protein>
<reference evidence="3 4" key="1">
    <citation type="submission" date="2021-06" db="EMBL/GenBank/DDBJ databases">
        <title>Bacillus sp. RD4P76, an endophyte from a halophyte.</title>
        <authorList>
            <person name="Sun J.-Q."/>
        </authorList>
    </citation>
    <scope>NUCLEOTIDE SEQUENCE [LARGE SCALE GENOMIC DNA]</scope>
    <source>
        <strain evidence="3 4">JCM 17098</strain>
    </source>
</reference>
<dbReference type="Gene3D" id="1.10.3020.10">
    <property type="entry name" value="alpha-amino acid ester hydrolase ( Helical cap domain)"/>
    <property type="match status" value="1"/>
</dbReference>
<dbReference type="InterPro" id="IPR050585">
    <property type="entry name" value="Xaa-Pro_dipeptidyl-ppase/CocE"/>
</dbReference>
<dbReference type="Proteomes" id="UP000790580">
    <property type="component" value="Unassembled WGS sequence"/>
</dbReference>
<sequence length="576" mass="64702">MATSIRMDRNVSIPMRDGTILRADIYRPDDKGKHPAILSRTAYNKEFMGNGEFLNYVEAAHAGYAVILQDIRGRFASDGKWERLKMFEVEGPDGYDTVEWIAEQDWCDGNVGMAGGSYLAAMTWITAMENPPHLKAISPWIGDIGMNMQPNPRSGTVNFYTAASALPLTSLDYLKKLEEQGEDVSDMHQYISKVFANPDEVIQFLPLKDLPLAQYEPIKEMWDARLNPTPLALQYERKKFDKIKIPTFHIGGWFDQLEWAVFENYQGMTEKGGSSLAREGQYLQVGPWMHGPPLGFLGEMGFGSASGGGGLDIHQRTLDFFNKYLRGFEVDIPKVRYFVIGRNEWEEAEQWPLPNMQWQKYYLHSNGNANTLSGDGWLSDEPPETEPTDTFIYDPLHPVPSIGGKFVPAPGFSPGPFDQTSIEQREDVLCYTSKELDDDIEVTGPVSLHLYAKTTAVDTDFTAKLVDVQPNGRALNMIDGIQRASFRDCETEVKPVVPGEVYKFVVLLGNISVLFRKGHRIRLEVSSSNFPLYDRNMNTGNPIGEDAIGMKAEQTIFHEQNFASYIDLPIVPSSGS</sequence>
<dbReference type="SUPFAM" id="SSF49785">
    <property type="entry name" value="Galactose-binding domain-like"/>
    <property type="match status" value="1"/>
</dbReference>
<evidence type="ECO:0000256" key="1">
    <source>
        <dbReference type="ARBA" id="ARBA00022801"/>
    </source>
</evidence>
<dbReference type="InterPro" id="IPR029058">
    <property type="entry name" value="AB_hydrolase_fold"/>
</dbReference>
<gene>
    <name evidence="3" type="ORF">KS407_16510</name>
</gene>
<feature type="domain" description="Xaa-Pro dipeptidyl-peptidase C-terminal" evidence="2">
    <location>
        <begin position="318"/>
        <end position="567"/>
    </location>
</feature>
<dbReference type="Gene3D" id="2.60.120.260">
    <property type="entry name" value="Galactose-binding domain-like"/>
    <property type="match status" value="1"/>
</dbReference>
<evidence type="ECO:0000313" key="3">
    <source>
        <dbReference type="EMBL" id="MBU9723023.1"/>
    </source>
</evidence>
<dbReference type="InterPro" id="IPR008979">
    <property type="entry name" value="Galactose-bd-like_sf"/>
</dbReference>
<dbReference type="RefSeq" id="WP_088076770.1">
    <property type="nucleotide sequence ID" value="NZ_JAHQCR010000067.1"/>
</dbReference>
<dbReference type="EMBL" id="JAHQCR010000067">
    <property type="protein sequence ID" value="MBU9723023.1"/>
    <property type="molecule type" value="Genomic_DNA"/>
</dbReference>
<dbReference type="NCBIfam" id="TIGR00976">
    <property type="entry name" value="CocE_NonD"/>
    <property type="match status" value="1"/>
</dbReference>
<dbReference type="SMART" id="SM00939">
    <property type="entry name" value="PepX_C"/>
    <property type="match status" value="1"/>
</dbReference>
<dbReference type="PANTHER" id="PTHR43056:SF10">
    <property type="entry name" value="COCE_NOND FAMILY, PUTATIVE (AFU_ORTHOLOGUE AFUA_7G00600)-RELATED"/>
    <property type="match status" value="1"/>
</dbReference>
<dbReference type="Pfam" id="PF08530">
    <property type="entry name" value="PepX_C"/>
    <property type="match status" value="1"/>
</dbReference>
<accession>A0ABS6JWQ1</accession>
<proteinExistence type="predicted"/>
<evidence type="ECO:0000259" key="2">
    <source>
        <dbReference type="SMART" id="SM00939"/>
    </source>
</evidence>
<organism evidence="3 4">
    <name type="scientific">Evansella alkalicola</name>
    <dbReference type="NCBI Taxonomy" id="745819"/>
    <lineage>
        <taxon>Bacteria</taxon>
        <taxon>Bacillati</taxon>
        <taxon>Bacillota</taxon>
        <taxon>Bacilli</taxon>
        <taxon>Bacillales</taxon>
        <taxon>Bacillaceae</taxon>
        <taxon>Evansella</taxon>
    </lineage>
</organism>
<dbReference type="InterPro" id="IPR000383">
    <property type="entry name" value="Xaa-Pro-like_dom"/>
</dbReference>
<dbReference type="InterPro" id="IPR013736">
    <property type="entry name" value="Xaa-Pro_dipept_C"/>
</dbReference>